<reference evidence="15" key="3">
    <citation type="submission" date="2025-08" db="UniProtKB">
        <authorList>
            <consortium name="Ensembl"/>
        </authorList>
    </citation>
    <scope>IDENTIFICATION</scope>
</reference>
<evidence type="ECO:0000256" key="8">
    <source>
        <dbReference type="ARBA" id="ARBA00022794"/>
    </source>
</evidence>
<dbReference type="OrthoDB" id="189688at2759"/>
<keyword evidence="16" id="KW-1185">Reference proteome</keyword>
<dbReference type="EMBL" id="EAAA01000619">
    <property type="status" value="NOT_ANNOTATED_CDS"/>
    <property type="molecule type" value="Genomic_DNA"/>
</dbReference>
<dbReference type="HOGENOM" id="CLU_104681_0_0_1"/>
<feature type="transmembrane region" description="Helical" evidence="14">
    <location>
        <begin position="115"/>
        <end position="134"/>
    </location>
</feature>
<sequence length="160" mass="18683">MEVVNYTLILCLQIILLVYDIFVNAFIDLLNPENVIQLVLFILQDICLVFQLVVLCLEIFNTATSQAGFISVMMKKFAPCLLTTLLYLVLSIALCAKTLMLRWNDTTVNVYADGGFFAVYILQRLWSPIYYYTYKRTAMRLADSNFYKNTDWLRRQMTLR</sequence>
<keyword evidence="8" id="KW-0970">Cilium biogenesis/degradation</keyword>
<accession>F6XU45</accession>
<dbReference type="RefSeq" id="XP_002126014.1">
    <property type="nucleotide sequence ID" value="XM_002125978.5"/>
</dbReference>
<keyword evidence="11 14" id="KW-0472">Membrane</keyword>
<keyword evidence="7 14" id="KW-0812">Transmembrane</keyword>
<comment type="function">
    <text evidence="1">Required for ciliogenesis.</text>
</comment>
<dbReference type="PANTHER" id="PTHR13306:SF6">
    <property type="entry name" value="TRANSMEMBRANE PROTEIN 138"/>
    <property type="match status" value="1"/>
</dbReference>
<keyword evidence="6" id="KW-0926">Vacuole</keyword>
<evidence type="ECO:0000256" key="6">
    <source>
        <dbReference type="ARBA" id="ARBA00022554"/>
    </source>
</evidence>
<accession>A0A1W2WB74</accession>
<evidence type="ECO:0000256" key="12">
    <source>
        <dbReference type="ARBA" id="ARBA00023180"/>
    </source>
</evidence>
<evidence type="ECO:0000256" key="7">
    <source>
        <dbReference type="ARBA" id="ARBA00022692"/>
    </source>
</evidence>
<feature type="transmembrane region" description="Helical" evidence="14">
    <location>
        <begin position="81"/>
        <end position="103"/>
    </location>
</feature>
<proteinExistence type="inferred from homology"/>
<dbReference type="PANTHER" id="PTHR13306">
    <property type="entry name" value="TRANSMEMBRANE PROTEIN 138"/>
    <property type="match status" value="1"/>
</dbReference>
<dbReference type="KEGG" id="cin:100184889"/>
<keyword evidence="9 14" id="KW-1133">Transmembrane helix</keyword>
<keyword evidence="12" id="KW-0325">Glycoprotein</keyword>
<evidence type="ECO:0000256" key="10">
    <source>
        <dbReference type="ARBA" id="ARBA00023069"/>
    </source>
</evidence>
<dbReference type="GO" id="GO:0005929">
    <property type="term" value="C:cilium"/>
    <property type="evidence" value="ECO:0000318"/>
    <property type="project" value="GO_Central"/>
</dbReference>
<evidence type="ECO:0000256" key="13">
    <source>
        <dbReference type="ARBA" id="ARBA00023273"/>
    </source>
</evidence>
<feature type="transmembrane region" description="Helical" evidence="14">
    <location>
        <begin position="7"/>
        <end position="27"/>
    </location>
</feature>
<dbReference type="Ensembl" id="ENSCINT00000015906.3">
    <property type="protein sequence ID" value="ENSCINP00000015906.3"/>
    <property type="gene ID" value="ENSCING00000007755.3"/>
</dbReference>
<dbReference type="GeneTree" id="ENSGT00390000018587"/>
<reference evidence="15" key="4">
    <citation type="submission" date="2025-09" db="UniProtKB">
        <authorList>
            <consortium name="Ensembl"/>
        </authorList>
    </citation>
    <scope>IDENTIFICATION</scope>
</reference>
<evidence type="ECO:0000256" key="2">
    <source>
        <dbReference type="ARBA" id="ARBA00004128"/>
    </source>
</evidence>
<keyword evidence="10" id="KW-0969">Cilium</keyword>
<dbReference type="Proteomes" id="UP000008144">
    <property type="component" value="Chromosome 10"/>
</dbReference>
<reference evidence="16" key="1">
    <citation type="journal article" date="2002" name="Science">
        <title>The draft genome of Ciona intestinalis: insights into chordate and vertebrate origins.</title>
        <authorList>
            <person name="Dehal P."/>
            <person name="Satou Y."/>
            <person name="Campbell R.K."/>
            <person name="Chapman J."/>
            <person name="Degnan B."/>
            <person name="De Tomaso A."/>
            <person name="Davidson B."/>
            <person name="Di Gregorio A."/>
            <person name="Gelpke M."/>
            <person name="Goodstein D.M."/>
            <person name="Harafuji N."/>
            <person name="Hastings K.E."/>
            <person name="Ho I."/>
            <person name="Hotta K."/>
            <person name="Huang W."/>
            <person name="Kawashima T."/>
            <person name="Lemaire P."/>
            <person name="Martinez D."/>
            <person name="Meinertzhagen I.A."/>
            <person name="Necula S."/>
            <person name="Nonaka M."/>
            <person name="Putnam N."/>
            <person name="Rash S."/>
            <person name="Saiga H."/>
            <person name="Satake M."/>
            <person name="Terry A."/>
            <person name="Yamada L."/>
            <person name="Wang H.G."/>
            <person name="Awazu S."/>
            <person name="Azumi K."/>
            <person name="Boore J."/>
            <person name="Branno M."/>
            <person name="Chin-Bow S."/>
            <person name="DeSantis R."/>
            <person name="Doyle S."/>
            <person name="Francino P."/>
            <person name="Keys D.N."/>
            <person name="Haga S."/>
            <person name="Hayashi H."/>
            <person name="Hino K."/>
            <person name="Imai K.S."/>
            <person name="Inaba K."/>
            <person name="Kano S."/>
            <person name="Kobayashi K."/>
            <person name="Kobayashi M."/>
            <person name="Lee B.I."/>
            <person name="Makabe K.W."/>
            <person name="Manohar C."/>
            <person name="Matassi G."/>
            <person name="Medina M."/>
            <person name="Mochizuki Y."/>
            <person name="Mount S."/>
            <person name="Morishita T."/>
            <person name="Miura S."/>
            <person name="Nakayama A."/>
            <person name="Nishizaka S."/>
            <person name="Nomoto H."/>
            <person name="Ohta F."/>
            <person name="Oishi K."/>
            <person name="Rigoutsos I."/>
            <person name="Sano M."/>
            <person name="Sasaki A."/>
            <person name="Sasakura Y."/>
            <person name="Shoguchi E."/>
            <person name="Shin-i T."/>
            <person name="Spagnuolo A."/>
            <person name="Stainier D."/>
            <person name="Suzuki M.M."/>
            <person name="Tassy O."/>
            <person name="Takatori N."/>
            <person name="Tokuoka M."/>
            <person name="Yagi K."/>
            <person name="Yoshizaki F."/>
            <person name="Wada S."/>
            <person name="Zhang C."/>
            <person name="Hyatt P.D."/>
            <person name="Larimer F."/>
            <person name="Detter C."/>
            <person name="Doggett N."/>
            <person name="Glavina T."/>
            <person name="Hawkins T."/>
            <person name="Richardson P."/>
            <person name="Lucas S."/>
            <person name="Kohara Y."/>
            <person name="Levine M."/>
            <person name="Satoh N."/>
            <person name="Rokhsar D.S."/>
        </authorList>
    </citation>
    <scope>NUCLEOTIDE SEQUENCE [LARGE SCALE GENOMIC DNA]</scope>
</reference>
<name>F6XU45_CIOIN</name>
<reference evidence="15" key="2">
    <citation type="journal article" date="2008" name="Genome Biol.">
        <title>Improved genome assembly and evidence-based global gene model set for the chordate Ciona intestinalis: new insight into intron and operon populations.</title>
        <authorList>
            <person name="Satou Y."/>
            <person name="Mineta K."/>
            <person name="Ogasawara M."/>
            <person name="Sasakura Y."/>
            <person name="Shoguchi E."/>
            <person name="Ueno K."/>
            <person name="Yamada L."/>
            <person name="Matsumoto J."/>
            <person name="Wasserscheid J."/>
            <person name="Dewar K."/>
            <person name="Wiley G.B."/>
            <person name="Macmil S.L."/>
            <person name="Roe B.A."/>
            <person name="Zeller R.W."/>
            <person name="Hastings K.E."/>
            <person name="Lemaire P."/>
            <person name="Lindquist E."/>
            <person name="Endo T."/>
            <person name="Hotta K."/>
            <person name="Inaba K."/>
        </authorList>
    </citation>
    <scope>NUCLEOTIDE SEQUENCE [LARGE SCALE GENOMIC DNA]</scope>
    <source>
        <strain evidence="15">wild type</strain>
    </source>
</reference>
<comment type="similarity">
    <text evidence="4">Belongs to the TMEM138 family.</text>
</comment>
<protein>
    <recommendedName>
        <fullName evidence="5">Transmembrane protein 138</fullName>
    </recommendedName>
</protein>
<evidence type="ECO:0000313" key="16">
    <source>
        <dbReference type="Proteomes" id="UP000008144"/>
    </source>
</evidence>
<dbReference type="InterPro" id="IPR024133">
    <property type="entry name" value="TM_138"/>
</dbReference>
<evidence type="ECO:0000256" key="3">
    <source>
        <dbReference type="ARBA" id="ARBA00004138"/>
    </source>
</evidence>
<dbReference type="GO" id="GO:0005774">
    <property type="term" value="C:vacuolar membrane"/>
    <property type="evidence" value="ECO:0007669"/>
    <property type="project" value="UniProtKB-SubCell"/>
</dbReference>
<dbReference type="InParanoid" id="F6XU45"/>
<evidence type="ECO:0000256" key="14">
    <source>
        <dbReference type="SAM" id="Phobius"/>
    </source>
</evidence>
<dbReference type="Pfam" id="PF14935">
    <property type="entry name" value="TMEM138"/>
    <property type="match status" value="1"/>
</dbReference>
<evidence type="ECO:0000256" key="9">
    <source>
        <dbReference type="ARBA" id="ARBA00022989"/>
    </source>
</evidence>
<evidence type="ECO:0000313" key="15">
    <source>
        <dbReference type="Ensembl" id="ENSCINP00000015906.3"/>
    </source>
</evidence>
<keyword evidence="13" id="KW-0966">Cell projection</keyword>
<dbReference type="GeneID" id="100184889"/>
<evidence type="ECO:0000256" key="1">
    <source>
        <dbReference type="ARBA" id="ARBA00003709"/>
    </source>
</evidence>
<evidence type="ECO:0000256" key="5">
    <source>
        <dbReference type="ARBA" id="ARBA00014515"/>
    </source>
</evidence>
<gene>
    <name evidence="15" type="primary">LOC100184889</name>
</gene>
<organism evidence="15 16">
    <name type="scientific">Ciona intestinalis</name>
    <name type="common">Transparent sea squirt</name>
    <name type="synonym">Ascidia intestinalis</name>
    <dbReference type="NCBI Taxonomy" id="7719"/>
    <lineage>
        <taxon>Eukaryota</taxon>
        <taxon>Metazoa</taxon>
        <taxon>Chordata</taxon>
        <taxon>Tunicata</taxon>
        <taxon>Ascidiacea</taxon>
        <taxon>Phlebobranchia</taxon>
        <taxon>Cionidae</taxon>
        <taxon>Ciona</taxon>
    </lineage>
</organism>
<evidence type="ECO:0000256" key="4">
    <source>
        <dbReference type="ARBA" id="ARBA00010572"/>
    </source>
</evidence>
<evidence type="ECO:0000256" key="11">
    <source>
        <dbReference type="ARBA" id="ARBA00023136"/>
    </source>
</evidence>
<dbReference type="OMA" id="WLRELFI"/>
<dbReference type="AlphaFoldDB" id="F6XU45"/>
<comment type="subcellular location">
    <subcellularLocation>
        <location evidence="3">Cell projection</location>
        <location evidence="3">Cilium</location>
    </subcellularLocation>
    <subcellularLocation>
        <location evidence="2">Vacuole membrane</location>
        <topology evidence="2">Multi-pass membrane protein</topology>
    </subcellularLocation>
</comment>
<feature type="transmembrane region" description="Helical" evidence="14">
    <location>
        <begin position="39"/>
        <end position="60"/>
    </location>
</feature>
<dbReference type="GO" id="GO:0030030">
    <property type="term" value="P:cell projection organization"/>
    <property type="evidence" value="ECO:0007669"/>
    <property type="project" value="UniProtKB-KW"/>
</dbReference>